<evidence type="ECO:0000313" key="1">
    <source>
        <dbReference type="EMBL" id="EFL92372.1"/>
    </source>
</evidence>
<dbReference type="HOGENOM" id="CLU_3402721_0_0_6"/>
<dbReference type="Proteomes" id="UP000005726">
    <property type="component" value="Unassembled WGS sequence"/>
</dbReference>
<dbReference type="EMBL" id="GL379589">
    <property type="protein sequence ID" value="EFL92372.1"/>
    <property type="molecule type" value="Genomic_DNA"/>
</dbReference>
<dbReference type="STRING" id="663321.REG_0126"/>
<organism evidence="1 2">
    <name type="scientific">Candidatus Regiella insecticola LSR1</name>
    <dbReference type="NCBI Taxonomy" id="663321"/>
    <lineage>
        <taxon>Bacteria</taxon>
        <taxon>Pseudomonadati</taxon>
        <taxon>Pseudomonadota</taxon>
        <taxon>Gammaproteobacteria</taxon>
        <taxon>Enterobacterales</taxon>
        <taxon>Enterobacteriaceae</taxon>
        <taxon>aphid secondary symbionts</taxon>
        <taxon>Candidatus Regiella</taxon>
    </lineage>
</organism>
<accession>E0WQG2</accession>
<keyword evidence="2" id="KW-1185">Reference proteome</keyword>
<evidence type="ECO:0000313" key="2">
    <source>
        <dbReference type="Proteomes" id="UP000005726"/>
    </source>
</evidence>
<dbReference type="AlphaFoldDB" id="E0WQG2"/>
<name>E0WQG2_9ENTR</name>
<sequence length="30" mass="3911">MKFYIKKLDERHQAIRKWGEEQRKHLYHLK</sequence>
<protein>
    <submittedName>
        <fullName evidence="1">Uncharacterized protein</fullName>
    </submittedName>
</protein>
<reference evidence="1" key="1">
    <citation type="journal article" date="2009" name="Environ. Microbiol.">
        <title>Dynamics of genome evolution in facultative symbionts of aphids.</title>
        <authorList>
            <person name="Degnan P.H."/>
            <person name="Leonardo T.E."/>
            <person name="Cass B.N."/>
            <person name="Hurwitz B."/>
            <person name="Stern D."/>
            <person name="Gibbs R.A."/>
            <person name="Richards S."/>
            <person name="Moran N.A."/>
        </authorList>
    </citation>
    <scope>NUCLEOTIDE SEQUENCE [LARGE SCALE GENOMIC DNA]</scope>
    <source>
        <strain evidence="1">LSR1</strain>
    </source>
</reference>
<gene>
    <name evidence="1" type="ORF">REG_0126</name>
</gene>
<proteinExistence type="predicted"/>